<proteinExistence type="predicted"/>
<accession>A0A1T4M2A7</accession>
<evidence type="ECO:0000313" key="2">
    <source>
        <dbReference type="EMBL" id="SJZ61130.1"/>
    </source>
</evidence>
<dbReference type="EMBL" id="FUWY01000002">
    <property type="protein sequence ID" value="SJZ61130.1"/>
    <property type="molecule type" value="Genomic_DNA"/>
</dbReference>
<gene>
    <name evidence="2" type="ORF">SAMN02745191_1153</name>
</gene>
<reference evidence="3" key="1">
    <citation type="submission" date="2017-02" db="EMBL/GenBank/DDBJ databases">
        <authorList>
            <person name="Varghese N."/>
            <person name="Submissions S."/>
        </authorList>
    </citation>
    <scope>NUCLEOTIDE SEQUENCE [LARGE SCALE GENOMIC DNA]</scope>
    <source>
        <strain evidence="3">ATCC 25662</strain>
    </source>
</reference>
<name>A0A1T4M2A7_9FIRM</name>
<evidence type="ECO:0000256" key="1">
    <source>
        <dbReference type="SAM" id="Phobius"/>
    </source>
</evidence>
<dbReference type="PROSITE" id="PS51257">
    <property type="entry name" value="PROKAR_LIPOPROTEIN"/>
    <property type="match status" value="1"/>
</dbReference>
<evidence type="ECO:0000313" key="3">
    <source>
        <dbReference type="Proteomes" id="UP000243297"/>
    </source>
</evidence>
<feature type="transmembrane region" description="Helical" evidence="1">
    <location>
        <begin position="6"/>
        <end position="37"/>
    </location>
</feature>
<keyword evidence="1" id="KW-1133">Transmembrane helix</keyword>
<dbReference type="AlphaFoldDB" id="A0A1T4M2A7"/>
<dbReference type="Proteomes" id="UP000243297">
    <property type="component" value="Unassembled WGS sequence"/>
</dbReference>
<keyword evidence="3" id="KW-1185">Reference proteome</keyword>
<protein>
    <submittedName>
        <fullName evidence="2">Uncharacterized protein</fullName>
    </submittedName>
</protein>
<keyword evidence="1" id="KW-0472">Membrane</keyword>
<sequence length="50" mass="5615">MQNIKVVSLIIIAINLIIMVSTKINLIFFLALACILLSSYNIFIGYRNGK</sequence>
<organism evidence="2 3">
    <name type="scientific">Anaerorhabdus furcosa</name>
    <dbReference type="NCBI Taxonomy" id="118967"/>
    <lineage>
        <taxon>Bacteria</taxon>
        <taxon>Bacillati</taxon>
        <taxon>Bacillota</taxon>
        <taxon>Erysipelotrichia</taxon>
        <taxon>Erysipelotrichales</taxon>
        <taxon>Erysipelotrichaceae</taxon>
        <taxon>Anaerorhabdus</taxon>
    </lineage>
</organism>
<dbReference type="STRING" id="118967.SAMN02745191_1153"/>
<keyword evidence="1" id="KW-0812">Transmembrane</keyword>